<organism evidence="1 2">
    <name type="scientific">Microbacterium mitrae</name>
    <dbReference type="NCBI Taxonomy" id="664640"/>
    <lineage>
        <taxon>Bacteria</taxon>
        <taxon>Bacillati</taxon>
        <taxon>Actinomycetota</taxon>
        <taxon>Actinomycetes</taxon>
        <taxon>Micrococcales</taxon>
        <taxon>Microbacteriaceae</taxon>
        <taxon>Microbacterium</taxon>
    </lineage>
</organism>
<comment type="caution">
    <text evidence="1">The sequence shown here is derived from an EMBL/GenBank/DDBJ whole genome shotgun (WGS) entry which is preliminary data.</text>
</comment>
<accession>A0A5C8HQA7</accession>
<dbReference type="AlphaFoldDB" id="A0A5C8HQA7"/>
<evidence type="ECO:0000313" key="2">
    <source>
        <dbReference type="Proteomes" id="UP000321196"/>
    </source>
</evidence>
<name>A0A5C8HQA7_9MICO</name>
<dbReference type="Proteomes" id="UP000321196">
    <property type="component" value="Unassembled WGS sequence"/>
</dbReference>
<protein>
    <submittedName>
        <fullName evidence="1">Uncharacterized protein</fullName>
    </submittedName>
</protein>
<keyword evidence="2" id="KW-1185">Reference proteome</keyword>
<sequence>MRGTIILNADVLRSQGKSLAAHASDLSSAASQAQVNMPASAFGYLNAYLPGPCNALASRSADLLNAASDLLDAMGKGVDGVLKSFENIEAEAVAILDGYEP</sequence>
<gene>
    <name evidence="1" type="ORF">FVP60_05005</name>
</gene>
<proteinExistence type="predicted"/>
<reference evidence="1 2" key="1">
    <citation type="submission" date="2019-08" db="EMBL/GenBank/DDBJ databases">
        <authorList>
            <person name="Dong K."/>
        </authorList>
    </citation>
    <scope>NUCLEOTIDE SEQUENCE [LARGE SCALE GENOMIC DNA]</scope>
    <source>
        <strain evidence="1 2">M4-8</strain>
    </source>
</reference>
<dbReference type="RefSeq" id="WP_147825125.1">
    <property type="nucleotide sequence ID" value="NZ_BAAARG010000001.1"/>
</dbReference>
<evidence type="ECO:0000313" key="1">
    <source>
        <dbReference type="EMBL" id="TXK06320.1"/>
    </source>
</evidence>
<dbReference type="EMBL" id="VRSW01000001">
    <property type="protein sequence ID" value="TXK06320.1"/>
    <property type="molecule type" value="Genomic_DNA"/>
</dbReference>